<proteinExistence type="predicted"/>
<name>A0A078SH22_BACUN</name>
<dbReference type="PATRIC" id="fig|1339349.3.peg.461"/>
<evidence type="ECO:0008006" key="3">
    <source>
        <dbReference type="Google" id="ProtNLM"/>
    </source>
</evidence>
<dbReference type="RefSeq" id="WP_035449820.1">
    <property type="nucleotide sequence ID" value="NZ_JNHN01000060.1"/>
</dbReference>
<accession>A0A078SH22</accession>
<evidence type="ECO:0000313" key="1">
    <source>
        <dbReference type="EMBL" id="KDS59566.1"/>
    </source>
</evidence>
<dbReference type="AlphaFoldDB" id="A0A078SH22"/>
<dbReference type="EMBL" id="JNHN01000060">
    <property type="protein sequence ID" value="KDS59566.1"/>
    <property type="molecule type" value="Genomic_DNA"/>
</dbReference>
<protein>
    <recommendedName>
        <fullName evidence="3">Phospholipase D-like domain-containing protein</fullName>
    </recommendedName>
</protein>
<comment type="caution">
    <text evidence="1">The sequence shown here is derived from an EMBL/GenBank/DDBJ whole genome shotgun (WGS) entry which is preliminary data.</text>
</comment>
<organism evidence="1 2">
    <name type="scientific">Bacteroides uniformis str. 3978 T3 ii</name>
    <dbReference type="NCBI Taxonomy" id="1339349"/>
    <lineage>
        <taxon>Bacteria</taxon>
        <taxon>Pseudomonadati</taxon>
        <taxon>Bacteroidota</taxon>
        <taxon>Bacteroidia</taxon>
        <taxon>Bacteroidales</taxon>
        <taxon>Bacteroidaceae</taxon>
        <taxon>Bacteroides</taxon>
    </lineage>
</organism>
<gene>
    <name evidence="1" type="ORF">M094_3605</name>
</gene>
<evidence type="ECO:0000313" key="2">
    <source>
        <dbReference type="Proteomes" id="UP000028013"/>
    </source>
</evidence>
<reference evidence="1 2" key="1">
    <citation type="submission" date="2014-04" db="EMBL/GenBank/DDBJ databases">
        <authorList>
            <person name="Sears C."/>
            <person name="Carroll K."/>
            <person name="Sack B.R."/>
            <person name="Qadri F."/>
            <person name="Myers L.L."/>
            <person name="Chung G.-T."/>
            <person name="Escheverria P."/>
            <person name="Fraser C.M."/>
            <person name="Sadzewicz L."/>
            <person name="Shefchek K.A."/>
            <person name="Tallon L."/>
            <person name="Das S.P."/>
            <person name="Daugherty S."/>
            <person name="Mongodin E.F."/>
        </authorList>
    </citation>
    <scope>NUCLEOTIDE SEQUENCE [LARGE SCALE GENOMIC DNA]</scope>
    <source>
        <strain evidence="1 2">3978 T3 ii</strain>
    </source>
</reference>
<dbReference type="Proteomes" id="UP000028013">
    <property type="component" value="Unassembled WGS sequence"/>
</dbReference>
<sequence length="205" mass="23086">MLVCCSEIENKMMPVDDAVSPMQGDRYPTGYIRRTDAAASGHDLAAEKLLHPDAMGVLVPGRDKHFYSSGAFNLIQLIFYILRQTGPAHLLLTTYSISMDSITAIHRKVETGELLSVRFLIDNRVRSISPKPFDYLVTTFPDCYRCLALHAKVALLYNEDWKITVVGSQNATHNPKLERGIIHTGRDIFDFDFKMLNDEFDSGTT</sequence>